<dbReference type="InterPro" id="IPR011990">
    <property type="entry name" value="TPR-like_helical_dom_sf"/>
</dbReference>
<dbReference type="GO" id="GO:0003723">
    <property type="term" value="F:RNA binding"/>
    <property type="evidence" value="ECO:0007669"/>
    <property type="project" value="InterPro"/>
</dbReference>
<dbReference type="EMBL" id="JAKUCV010002459">
    <property type="protein sequence ID" value="KAJ4842571.1"/>
    <property type="molecule type" value="Genomic_DNA"/>
</dbReference>
<dbReference type="AlphaFoldDB" id="A0A9Q0G667"/>
<accession>A0A9Q0G667</accession>
<dbReference type="InterPro" id="IPR002885">
    <property type="entry name" value="PPR_rpt"/>
</dbReference>
<reference evidence="3" key="2">
    <citation type="journal article" date="2023" name="Plants (Basel)">
        <title>Annotation of the Turnera subulata (Passifloraceae) Draft Genome Reveals the S-Locus Evolved after the Divergence of Turneroideae from Passifloroideae in a Stepwise Manner.</title>
        <authorList>
            <person name="Henning P.M."/>
            <person name="Roalson E.H."/>
            <person name="Mir W."/>
            <person name="McCubbin A.G."/>
            <person name="Shore J.S."/>
        </authorList>
    </citation>
    <scope>NUCLEOTIDE SEQUENCE</scope>
    <source>
        <strain evidence="3">F60SS</strain>
    </source>
</reference>
<keyword evidence="4" id="KW-1185">Reference proteome</keyword>
<dbReference type="OrthoDB" id="736572at2759"/>
<dbReference type="Pfam" id="PF01535">
    <property type="entry name" value="PPR"/>
    <property type="match status" value="2"/>
</dbReference>
<gene>
    <name evidence="3" type="ORF">Tsubulata_038308</name>
</gene>
<dbReference type="Pfam" id="PF13041">
    <property type="entry name" value="PPR_2"/>
    <property type="match status" value="1"/>
</dbReference>
<evidence type="ECO:0000256" key="1">
    <source>
        <dbReference type="ARBA" id="ARBA00022737"/>
    </source>
</evidence>
<dbReference type="Proteomes" id="UP001141552">
    <property type="component" value="Unassembled WGS sequence"/>
</dbReference>
<evidence type="ECO:0000313" key="3">
    <source>
        <dbReference type="EMBL" id="KAJ4842571.1"/>
    </source>
</evidence>
<name>A0A9Q0G667_9ROSI</name>
<dbReference type="Gene3D" id="1.25.40.10">
    <property type="entry name" value="Tetratricopeptide repeat domain"/>
    <property type="match status" value="2"/>
</dbReference>
<feature type="non-terminal residue" evidence="3">
    <location>
        <position position="1"/>
    </location>
</feature>
<sequence length="239" mass="27090">MTLMIWTQVLKPINLCSSPEEPSQSPASSLKFKEQECLSLLKRCKSIAEFKKVHVQVLKWGLFLNPFCASNLLATCALSDWGSMDYACSIFRQIDEPGTFEYNTMIRGYIKCGHLETVLFLYHEMLVRGVPSDNFTYPALLKACARLKALEEAIQIHGHVFKLGLEEDLFVQNSLISMYGKCGKIELSCSVFEQMEQRDVASWSAIISAHASVGIWCECLMLFGEMSRETYCRPQESIL</sequence>
<keyword evidence="1" id="KW-0677">Repeat</keyword>
<dbReference type="InterPro" id="IPR046960">
    <property type="entry name" value="PPR_At4g14850-like_plant"/>
</dbReference>
<comment type="caution">
    <text evidence="3">The sequence shown here is derived from an EMBL/GenBank/DDBJ whole genome shotgun (WGS) entry which is preliminary data.</text>
</comment>
<dbReference type="PANTHER" id="PTHR47926:SF359">
    <property type="entry name" value="PENTACOTRIPEPTIDE-REPEAT REGION OF PRORP DOMAIN-CONTAINING PROTEIN"/>
    <property type="match status" value="1"/>
</dbReference>
<dbReference type="FunFam" id="1.25.40.10:FF:000470">
    <property type="entry name" value="Pentatricopeptide repeat-containing protein At5g66520"/>
    <property type="match status" value="1"/>
</dbReference>
<evidence type="ECO:0000256" key="2">
    <source>
        <dbReference type="PROSITE-ProRule" id="PRU00708"/>
    </source>
</evidence>
<proteinExistence type="predicted"/>
<feature type="repeat" description="PPR" evidence="2">
    <location>
        <begin position="133"/>
        <end position="167"/>
    </location>
</feature>
<dbReference type="PANTHER" id="PTHR47926">
    <property type="entry name" value="PENTATRICOPEPTIDE REPEAT-CONTAINING PROTEIN"/>
    <property type="match status" value="1"/>
</dbReference>
<dbReference type="GO" id="GO:0009451">
    <property type="term" value="P:RNA modification"/>
    <property type="evidence" value="ECO:0007669"/>
    <property type="project" value="InterPro"/>
</dbReference>
<dbReference type="NCBIfam" id="TIGR00756">
    <property type="entry name" value="PPR"/>
    <property type="match status" value="2"/>
</dbReference>
<feature type="repeat" description="PPR" evidence="2">
    <location>
        <begin position="98"/>
        <end position="132"/>
    </location>
</feature>
<evidence type="ECO:0000313" key="4">
    <source>
        <dbReference type="Proteomes" id="UP001141552"/>
    </source>
</evidence>
<organism evidence="3 4">
    <name type="scientific">Turnera subulata</name>
    <dbReference type="NCBI Taxonomy" id="218843"/>
    <lineage>
        <taxon>Eukaryota</taxon>
        <taxon>Viridiplantae</taxon>
        <taxon>Streptophyta</taxon>
        <taxon>Embryophyta</taxon>
        <taxon>Tracheophyta</taxon>
        <taxon>Spermatophyta</taxon>
        <taxon>Magnoliopsida</taxon>
        <taxon>eudicotyledons</taxon>
        <taxon>Gunneridae</taxon>
        <taxon>Pentapetalae</taxon>
        <taxon>rosids</taxon>
        <taxon>fabids</taxon>
        <taxon>Malpighiales</taxon>
        <taxon>Passifloraceae</taxon>
        <taxon>Turnera</taxon>
    </lineage>
</organism>
<dbReference type="PROSITE" id="PS51375">
    <property type="entry name" value="PPR"/>
    <property type="match status" value="3"/>
</dbReference>
<protein>
    <recommendedName>
        <fullName evidence="5">Pentatricopeptide repeat-containing protein</fullName>
    </recommendedName>
</protein>
<reference evidence="3" key="1">
    <citation type="submission" date="2022-02" db="EMBL/GenBank/DDBJ databases">
        <authorList>
            <person name="Henning P.M."/>
            <person name="McCubbin A.G."/>
            <person name="Shore J.S."/>
        </authorList>
    </citation>
    <scope>NUCLEOTIDE SEQUENCE</scope>
    <source>
        <strain evidence="3">F60SS</strain>
        <tissue evidence="3">Leaves</tissue>
    </source>
</reference>
<evidence type="ECO:0008006" key="5">
    <source>
        <dbReference type="Google" id="ProtNLM"/>
    </source>
</evidence>
<feature type="repeat" description="PPR" evidence="2">
    <location>
        <begin position="168"/>
        <end position="202"/>
    </location>
</feature>